<dbReference type="HOGENOM" id="CLU_024661_0_2_1"/>
<dbReference type="FunFam" id="3.40.50.720:FF:000639">
    <property type="entry name" value="Fatty acyl-CoA reductase"/>
    <property type="match status" value="1"/>
</dbReference>
<dbReference type="EC" id="1.2.1.84" evidence="4"/>
<feature type="domain" description="Fatty acyl-CoA reductase C-terminal" evidence="5">
    <location>
        <begin position="392"/>
        <end position="484"/>
    </location>
</feature>
<name>D6WUH3_TRICA</name>
<evidence type="ECO:0000313" key="7">
    <source>
        <dbReference type="EMBL" id="EFA08474.2"/>
    </source>
</evidence>
<reference evidence="7 8" key="1">
    <citation type="journal article" date="2008" name="Nature">
        <title>The genome of the model beetle and pest Tribolium castaneum.</title>
        <authorList>
            <consortium name="Tribolium Genome Sequencing Consortium"/>
            <person name="Richards S."/>
            <person name="Gibbs R.A."/>
            <person name="Weinstock G.M."/>
            <person name="Brown S.J."/>
            <person name="Denell R."/>
            <person name="Beeman R.W."/>
            <person name="Gibbs R."/>
            <person name="Beeman R.W."/>
            <person name="Brown S.J."/>
            <person name="Bucher G."/>
            <person name="Friedrich M."/>
            <person name="Grimmelikhuijzen C.J."/>
            <person name="Klingler M."/>
            <person name="Lorenzen M."/>
            <person name="Richards S."/>
            <person name="Roth S."/>
            <person name="Schroder R."/>
            <person name="Tautz D."/>
            <person name="Zdobnov E.M."/>
            <person name="Muzny D."/>
            <person name="Gibbs R.A."/>
            <person name="Weinstock G.M."/>
            <person name="Attaway T."/>
            <person name="Bell S."/>
            <person name="Buhay C.J."/>
            <person name="Chandrabose M.N."/>
            <person name="Chavez D."/>
            <person name="Clerk-Blankenburg K.P."/>
            <person name="Cree A."/>
            <person name="Dao M."/>
            <person name="Davis C."/>
            <person name="Chacko J."/>
            <person name="Dinh H."/>
            <person name="Dugan-Rocha S."/>
            <person name="Fowler G."/>
            <person name="Garner T.T."/>
            <person name="Garnes J."/>
            <person name="Gnirke A."/>
            <person name="Hawes A."/>
            <person name="Hernandez J."/>
            <person name="Hines S."/>
            <person name="Holder M."/>
            <person name="Hume J."/>
            <person name="Jhangiani S.N."/>
            <person name="Joshi V."/>
            <person name="Khan Z.M."/>
            <person name="Jackson L."/>
            <person name="Kovar C."/>
            <person name="Kowis A."/>
            <person name="Lee S."/>
            <person name="Lewis L.R."/>
            <person name="Margolis J."/>
            <person name="Morgan M."/>
            <person name="Nazareth L.V."/>
            <person name="Nguyen N."/>
            <person name="Okwuonu G."/>
            <person name="Parker D."/>
            <person name="Richards S."/>
            <person name="Ruiz S.J."/>
            <person name="Santibanez J."/>
            <person name="Savard J."/>
            <person name="Scherer S.E."/>
            <person name="Schneider B."/>
            <person name="Sodergren E."/>
            <person name="Tautz D."/>
            <person name="Vattahil S."/>
            <person name="Villasana D."/>
            <person name="White C.S."/>
            <person name="Wright R."/>
            <person name="Park Y."/>
            <person name="Beeman R.W."/>
            <person name="Lord J."/>
            <person name="Oppert B."/>
            <person name="Lorenzen M."/>
            <person name="Brown S."/>
            <person name="Wang L."/>
            <person name="Savard J."/>
            <person name="Tautz D."/>
            <person name="Richards S."/>
            <person name="Weinstock G."/>
            <person name="Gibbs R.A."/>
            <person name="Liu Y."/>
            <person name="Worley K."/>
            <person name="Weinstock G."/>
            <person name="Elsik C.G."/>
            <person name="Reese J.T."/>
            <person name="Elhaik E."/>
            <person name="Landan G."/>
            <person name="Graur D."/>
            <person name="Arensburger P."/>
            <person name="Atkinson P."/>
            <person name="Beeman R.W."/>
            <person name="Beidler J."/>
            <person name="Brown S.J."/>
            <person name="Demuth J.P."/>
            <person name="Drury D.W."/>
            <person name="Du Y.Z."/>
            <person name="Fujiwara H."/>
            <person name="Lorenzen M."/>
            <person name="Maselli V."/>
            <person name="Osanai M."/>
            <person name="Park Y."/>
            <person name="Robertson H.M."/>
            <person name="Tu Z."/>
            <person name="Wang J.J."/>
            <person name="Wang S."/>
            <person name="Richards S."/>
            <person name="Song H."/>
            <person name="Zhang L."/>
            <person name="Sodergren E."/>
            <person name="Werner D."/>
            <person name="Stanke M."/>
            <person name="Morgenstern B."/>
            <person name="Solovyev V."/>
            <person name="Kosarev P."/>
            <person name="Brown G."/>
            <person name="Chen H.C."/>
            <person name="Ermolaeva O."/>
            <person name="Hlavina W."/>
            <person name="Kapustin Y."/>
            <person name="Kiryutin B."/>
            <person name="Kitts P."/>
            <person name="Maglott D."/>
            <person name="Pruitt K."/>
            <person name="Sapojnikov V."/>
            <person name="Souvorov A."/>
            <person name="Mackey A.J."/>
            <person name="Waterhouse R.M."/>
            <person name="Wyder S."/>
            <person name="Zdobnov E.M."/>
            <person name="Zdobnov E.M."/>
            <person name="Wyder S."/>
            <person name="Kriventseva E.V."/>
            <person name="Kadowaki T."/>
            <person name="Bork P."/>
            <person name="Aranda M."/>
            <person name="Bao R."/>
            <person name="Beermann A."/>
            <person name="Berns N."/>
            <person name="Bolognesi R."/>
            <person name="Bonneton F."/>
            <person name="Bopp D."/>
            <person name="Brown S.J."/>
            <person name="Bucher G."/>
            <person name="Butts T."/>
            <person name="Chaumot A."/>
            <person name="Denell R.E."/>
            <person name="Ferrier D.E."/>
            <person name="Friedrich M."/>
            <person name="Gordon C.M."/>
            <person name="Jindra M."/>
            <person name="Klingler M."/>
            <person name="Lan Q."/>
            <person name="Lattorff H.M."/>
            <person name="Laudet V."/>
            <person name="von Levetsow C."/>
            <person name="Liu Z."/>
            <person name="Lutz R."/>
            <person name="Lynch J.A."/>
            <person name="da Fonseca R.N."/>
            <person name="Posnien N."/>
            <person name="Reuter R."/>
            <person name="Roth S."/>
            <person name="Savard J."/>
            <person name="Schinko J.B."/>
            <person name="Schmitt C."/>
            <person name="Schoppmeier M."/>
            <person name="Schroder R."/>
            <person name="Shippy T.D."/>
            <person name="Simonnet F."/>
            <person name="Marques-Souza H."/>
            <person name="Tautz D."/>
            <person name="Tomoyasu Y."/>
            <person name="Trauner J."/>
            <person name="Van der Zee M."/>
            <person name="Vervoort M."/>
            <person name="Wittkopp N."/>
            <person name="Wimmer E.A."/>
            <person name="Yang X."/>
            <person name="Jones A.K."/>
            <person name="Sattelle D.B."/>
            <person name="Ebert P.R."/>
            <person name="Nelson D."/>
            <person name="Scott J.G."/>
            <person name="Beeman R.W."/>
            <person name="Muthukrishnan S."/>
            <person name="Kramer K.J."/>
            <person name="Arakane Y."/>
            <person name="Beeman R.W."/>
            <person name="Zhu Q."/>
            <person name="Hogenkamp D."/>
            <person name="Dixit R."/>
            <person name="Oppert B."/>
            <person name="Jiang H."/>
            <person name="Zou Z."/>
            <person name="Marshall J."/>
            <person name="Elpidina E."/>
            <person name="Vinokurov K."/>
            <person name="Oppert C."/>
            <person name="Zou Z."/>
            <person name="Evans J."/>
            <person name="Lu Z."/>
            <person name="Zhao P."/>
            <person name="Sumathipala N."/>
            <person name="Altincicek B."/>
            <person name="Vilcinskas A."/>
            <person name="Williams M."/>
            <person name="Hultmark D."/>
            <person name="Hetru C."/>
            <person name="Jiang H."/>
            <person name="Grimmelikhuijzen C.J."/>
            <person name="Hauser F."/>
            <person name="Cazzamali G."/>
            <person name="Williamson M."/>
            <person name="Park Y."/>
            <person name="Li B."/>
            <person name="Tanaka Y."/>
            <person name="Predel R."/>
            <person name="Neupert S."/>
            <person name="Schachtner J."/>
            <person name="Verleyen P."/>
            <person name="Raible F."/>
            <person name="Bork P."/>
            <person name="Friedrich M."/>
            <person name="Walden K.K."/>
            <person name="Robertson H.M."/>
            <person name="Angeli S."/>
            <person name="Foret S."/>
            <person name="Bucher G."/>
            <person name="Schuetz S."/>
            <person name="Maleszka R."/>
            <person name="Wimmer E.A."/>
            <person name="Beeman R.W."/>
            <person name="Lorenzen M."/>
            <person name="Tomoyasu Y."/>
            <person name="Miller S.C."/>
            <person name="Grossmann D."/>
            <person name="Bucher G."/>
        </authorList>
    </citation>
    <scope>NUCLEOTIDE SEQUENCE [LARGE SCALE GENOMIC DNA]</scope>
    <source>
        <strain evidence="7 8">Georgia GA2</strain>
    </source>
</reference>
<dbReference type="Pfam" id="PF07993">
    <property type="entry name" value="NAD_binding_4"/>
    <property type="match status" value="1"/>
</dbReference>
<keyword evidence="8" id="KW-1185">Reference proteome</keyword>
<dbReference type="Pfam" id="PF03015">
    <property type="entry name" value="Sterile"/>
    <property type="match status" value="1"/>
</dbReference>
<organism evidence="7 8">
    <name type="scientific">Tribolium castaneum</name>
    <name type="common">Red flour beetle</name>
    <dbReference type="NCBI Taxonomy" id="7070"/>
    <lineage>
        <taxon>Eukaryota</taxon>
        <taxon>Metazoa</taxon>
        <taxon>Ecdysozoa</taxon>
        <taxon>Arthropoda</taxon>
        <taxon>Hexapoda</taxon>
        <taxon>Insecta</taxon>
        <taxon>Pterygota</taxon>
        <taxon>Neoptera</taxon>
        <taxon>Endopterygota</taxon>
        <taxon>Coleoptera</taxon>
        <taxon>Polyphaga</taxon>
        <taxon>Cucujiformia</taxon>
        <taxon>Tenebrionidae</taxon>
        <taxon>Tenebrionidae incertae sedis</taxon>
        <taxon>Tribolium</taxon>
    </lineage>
</organism>
<dbReference type="GO" id="GO:0035336">
    <property type="term" value="P:long-chain fatty-acyl-CoA metabolic process"/>
    <property type="evidence" value="ECO:0000318"/>
    <property type="project" value="GO_Central"/>
</dbReference>
<dbReference type="PANTHER" id="PTHR11011:SF60">
    <property type="entry name" value="FATTY ACYL-COA REDUCTASE-RELATED"/>
    <property type="match status" value="1"/>
</dbReference>
<dbReference type="GO" id="GO:0080019">
    <property type="term" value="F:alcohol-forming very long-chain fatty acyl-CoA reductase activity"/>
    <property type="evidence" value="ECO:0000318"/>
    <property type="project" value="GO_Central"/>
</dbReference>
<dbReference type="PANTHER" id="PTHR11011">
    <property type="entry name" value="MALE STERILITY PROTEIN 2-RELATED"/>
    <property type="match status" value="1"/>
</dbReference>
<keyword evidence="4" id="KW-0521">NADP</keyword>
<evidence type="ECO:0000256" key="4">
    <source>
        <dbReference type="RuleBase" id="RU363097"/>
    </source>
</evidence>
<dbReference type="EMBL" id="KQ971357">
    <property type="protein sequence ID" value="EFA08474.2"/>
    <property type="molecule type" value="Genomic_DNA"/>
</dbReference>
<dbReference type="InterPro" id="IPR033640">
    <property type="entry name" value="FAR_C"/>
</dbReference>
<dbReference type="CDD" id="cd05236">
    <property type="entry name" value="FAR-N_SDR_e"/>
    <property type="match status" value="1"/>
</dbReference>
<reference evidence="7 8" key="2">
    <citation type="journal article" date="2010" name="Nucleic Acids Res.">
        <title>BeetleBase in 2010: revisions to provide comprehensive genomic information for Tribolium castaneum.</title>
        <authorList>
            <person name="Kim H.S."/>
            <person name="Murphy T."/>
            <person name="Xia J."/>
            <person name="Caragea D."/>
            <person name="Park Y."/>
            <person name="Beeman R.W."/>
            <person name="Lorenzen M.D."/>
            <person name="Butcher S."/>
            <person name="Manak J.R."/>
            <person name="Brown S.J."/>
        </authorList>
    </citation>
    <scope>GENOME REANNOTATION</scope>
    <source>
        <strain evidence="7 8">Georgia GA2</strain>
    </source>
</reference>
<dbReference type="AlphaFoldDB" id="D6WUH3"/>
<accession>D6WUH3</accession>
<dbReference type="InterPro" id="IPR036291">
    <property type="entry name" value="NAD(P)-bd_dom_sf"/>
</dbReference>
<keyword evidence="4" id="KW-0560">Oxidoreductase</keyword>
<dbReference type="InterPro" id="IPR013120">
    <property type="entry name" value="FAR_NAD-bd"/>
</dbReference>
<gene>
    <name evidence="7" type="primary">AUGUSTUS-3.0.2_06124</name>
    <name evidence="7" type="ORF">TcasGA2_TC006124</name>
</gene>
<comment type="catalytic activity">
    <reaction evidence="4">
        <text>a long-chain fatty acyl-CoA + 2 NADPH + 2 H(+) = a long-chain primary fatty alcohol + 2 NADP(+) + CoA</text>
        <dbReference type="Rhea" id="RHEA:52716"/>
        <dbReference type="ChEBI" id="CHEBI:15378"/>
        <dbReference type="ChEBI" id="CHEBI:57287"/>
        <dbReference type="ChEBI" id="CHEBI:57783"/>
        <dbReference type="ChEBI" id="CHEBI:58349"/>
        <dbReference type="ChEBI" id="CHEBI:77396"/>
        <dbReference type="ChEBI" id="CHEBI:83139"/>
        <dbReference type="EC" id="1.2.1.84"/>
    </reaction>
</comment>
<dbReference type="GO" id="GO:0102965">
    <property type="term" value="F:alcohol-forming long-chain fatty acyl-CoA reductase activity"/>
    <property type="evidence" value="ECO:0007669"/>
    <property type="project" value="UniProtKB-EC"/>
</dbReference>
<sequence>MYETIEREGGDITAADMVLPEESSEIARFYADSTVFLTGATGFLGKMCLEKLLRDCYDVRKIYVMIRPKKGKDIQTRFDEIFDGPNMEPLKRKNPNFGSKVVFINGDCSLPDLGLNDEDRAKLINETNCIIHCAATVRFDEKIRTATHINVRAVIDLIQMAKQMKNLKAMIYVSTAFSNCIRSEIREEFYPPPITGRKLLSLLDALDDDKLDKITPIIMGDYPNTYVFTKAVAEDVIKTEGKTLPIAVFRPSIVIASVKEPVAGWIDNLYGATGVLVGAALGVLRSLHGKIENGAEMVPADFVVNCAIASAWDIASAKSINENREKNGKNQFEEEVPVYNFVSSPEAGITWDIYTKLAEKHAKQVPSPLLVWHYFFALRSSRIHHLIAVFFLHTIPAYLVDFIAVCLGKKPMLVKGYQKINKFADVISYFSSREWKFTNANVQSLWKKMGKRDREMFEFSMKNFNWDSYFYTYVRGTRAYLLKDPLTTLPQGTVKYYKLMVLHYVVMAILFFGFYKFLMFLLGLLF</sequence>
<feature type="domain" description="Thioester reductase (TE)" evidence="6">
    <location>
        <begin position="37"/>
        <end position="305"/>
    </location>
</feature>
<dbReference type="FunCoup" id="D6WUH3">
    <property type="interactions" value="62"/>
</dbReference>
<dbReference type="eggNOG" id="KOG1221">
    <property type="taxonomic scope" value="Eukaryota"/>
</dbReference>
<keyword evidence="2 4" id="KW-0444">Lipid biosynthesis</keyword>
<feature type="transmembrane region" description="Helical" evidence="4">
    <location>
        <begin position="386"/>
        <end position="407"/>
    </location>
</feature>
<comment type="similarity">
    <text evidence="1 4">Belongs to the fatty acyl-CoA reductase family.</text>
</comment>
<evidence type="ECO:0000256" key="3">
    <source>
        <dbReference type="ARBA" id="ARBA00023098"/>
    </source>
</evidence>
<evidence type="ECO:0000256" key="2">
    <source>
        <dbReference type="ARBA" id="ARBA00022516"/>
    </source>
</evidence>
<dbReference type="InterPro" id="IPR026055">
    <property type="entry name" value="FAR"/>
</dbReference>
<dbReference type="GO" id="GO:0005777">
    <property type="term" value="C:peroxisome"/>
    <property type="evidence" value="ECO:0000318"/>
    <property type="project" value="GO_Central"/>
</dbReference>
<dbReference type="Proteomes" id="UP000007266">
    <property type="component" value="Linkage group 8"/>
</dbReference>
<dbReference type="SUPFAM" id="SSF51735">
    <property type="entry name" value="NAD(P)-binding Rossmann-fold domains"/>
    <property type="match status" value="1"/>
</dbReference>
<keyword evidence="4" id="KW-1133">Transmembrane helix</keyword>
<proteinExistence type="inferred from homology"/>
<dbReference type="OMA" id="TWEMFMK"/>
<protein>
    <recommendedName>
        <fullName evidence="4">Fatty acyl-CoA reductase</fullName>
        <ecNumber evidence="4">1.2.1.84</ecNumber>
    </recommendedName>
</protein>
<dbReference type="Gene3D" id="3.40.50.720">
    <property type="entry name" value="NAD(P)-binding Rossmann-like Domain"/>
    <property type="match status" value="1"/>
</dbReference>
<keyword evidence="3 4" id="KW-0443">Lipid metabolism</keyword>
<keyword evidence="4" id="KW-0812">Transmembrane</keyword>
<dbReference type="KEGG" id="tca:660187"/>
<dbReference type="OrthoDB" id="429813at2759"/>
<feature type="transmembrane region" description="Helical" evidence="4">
    <location>
        <begin position="501"/>
        <end position="525"/>
    </location>
</feature>
<evidence type="ECO:0000256" key="1">
    <source>
        <dbReference type="ARBA" id="ARBA00005928"/>
    </source>
</evidence>
<evidence type="ECO:0000259" key="6">
    <source>
        <dbReference type="Pfam" id="PF07993"/>
    </source>
</evidence>
<keyword evidence="4" id="KW-0472">Membrane</keyword>
<evidence type="ECO:0000259" key="5">
    <source>
        <dbReference type="Pfam" id="PF03015"/>
    </source>
</evidence>
<dbReference type="InParanoid" id="D6WUH3"/>
<evidence type="ECO:0000313" key="8">
    <source>
        <dbReference type="Proteomes" id="UP000007266"/>
    </source>
</evidence>
<comment type="function">
    <text evidence="4">Catalyzes the reduction of fatty acyl-CoA to fatty alcohols.</text>
</comment>
<dbReference type="CDD" id="cd09071">
    <property type="entry name" value="FAR_C"/>
    <property type="match status" value="1"/>
</dbReference>